<name>G8DPN5_9BACT</name>
<protein>
    <submittedName>
        <fullName evidence="2">Uncharacterized protein</fullName>
    </submittedName>
</protein>
<accession>G8DPN5</accession>
<keyword evidence="1" id="KW-0732">Signal</keyword>
<gene>
    <name evidence="2" type="ORF">LP001_034</name>
</gene>
<feature type="chain" id="PRO_5003509116" evidence="1">
    <location>
        <begin position="23"/>
        <end position="170"/>
    </location>
</feature>
<dbReference type="EMBL" id="HQ856049">
    <property type="protein sequence ID" value="AER58213.1"/>
    <property type="molecule type" value="Genomic_DNA"/>
</dbReference>
<sequence>MVRRIASSILLAALWLAADSGAGIRWTPPSNWKAEAQRPMRLATYTIPPAAGDSDPGECGVYYFGQGQGGSVEANITRWIGQFQSKEAPKRDQRTLHGLKVTTIDVSGAYSGMGGPMAKGGGAPKPNYRLLGAIAEGSQGSIFFKFTGPAKTVAQNQAAFEKLLASLGPQ</sequence>
<feature type="signal peptide" evidence="1">
    <location>
        <begin position="1"/>
        <end position="22"/>
    </location>
</feature>
<dbReference type="AlphaFoldDB" id="G8DPN5"/>
<reference evidence="2" key="1">
    <citation type="journal article" date="2012" name="FEMS Microbiol. Ecol.">
        <title>Characterization of a new Acidobacteria-derived moderately thermostable lipase from a Brazilian Atlantic Forest soil metagenome.</title>
        <authorList>
            <person name="Faoro H."/>
            <person name="Glogauer A."/>
            <person name="Couto G.H."/>
            <person name="de Souza E.M."/>
            <person name="Rigo L.U."/>
            <person name="Cruz L.M."/>
            <person name="Monteiro R.A."/>
            <person name="de Oliveira Pedrosa F."/>
        </authorList>
    </citation>
    <scope>NUCLEOTIDE SEQUENCE</scope>
</reference>
<organism evidence="2">
    <name type="scientific">uncultured Acidobacteriota bacterium</name>
    <dbReference type="NCBI Taxonomy" id="171953"/>
    <lineage>
        <taxon>Bacteria</taxon>
        <taxon>Pseudomonadati</taxon>
        <taxon>Acidobacteriota</taxon>
        <taxon>environmental samples</taxon>
    </lineage>
</organism>
<proteinExistence type="predicted"/>
<evidence type="ECO:0000256" key="1">
    <source>
        <dbReference type="SAM" id="SignalP"/>
    </source>
</evidence>
<evidence type="ECO:0000313" key="2">
    <source>
        <dbReference type="EMBL" id="AER58213.1"/>
    </source>
</evidence>